<dbReference type="GeneID" id="9705188"/>
<organism evidence="11 12">
    <name type="scientific">Methanothermobacter marburgensis (strain ATCC BAA-927 / DSM 2133 / JCM 14651 / NBRC 100331 / OCM 82 / Marburg)</name>
    <name type="common">Methanobacterium thermoautotrophicum</name>
    <dbReference type="NCBI Taxonomy" id="79929"/>
    <lineage>
        <taxon>Archaea</taxon>
        <taxon>Methanobacteriati</taxon>
        <taxon>Methanobacteriota</taxon>
        <taxon>Methanomada group</taxon>
        <taxon>Methanobacteria</taxon>
        <taxon>Methanobacteriales</taxon>
        <taxon>Methanobacteriaceae</taxon>
        <taxon>Methanothermobacter</taxon>
    </lineage>
</organism>
<keyword evidence="4" id="KW-0808">Transferase</keyword>
<dbReference type="PATRIC" id="fig|79929.8.peg.1431"/>
<gene>
    <name evidence="11" type="ordered locus">MTBMA_c14790</name>
</gene>
<dbReference type="Pfam" id="PF02518">
    <property type="entry name" value="HATPase_c"/>
    <property type="match status" value="1"/>
</dbReference>
<dbReference type="EC" id="2.7.13.3" evidence="2"/>
<dbReference type="InterPro" id="IPR011495">
    <property type="entry name" value="Sig_transdc_His_kin_sub2_dim/P"/>
</dbReference>
<dbReference type="PROSITE" id="PS50109">
    <property type="entry name" value="HIS_KIN"/>
    <property type="match status" value="1"/>
</dbReference>
<dbReference type="InterPro" id="IPR000014">
    <property type="entry name" value="PAS"/>
</dbReference>
<dbReference type="SMART" id="SM00387">
    <property type="entry name" value="HATPase_c"/>
    <property type="match status" value="1"/>
</dbReference>
<sequence length="662" mass="75984">MENAIRRINDLIDERREEDTLSLIRGMEAGDHICIIYDDEAEWRRIIVPFIIEGLRRDERCIYIASQRTCETIREELGRKIPVSMFEAGGSLRIMNETEAYTEGGFFDPERMLDLLESETENAVAEGFTGLRVTGEMSWVLRGLPGSERLIEYEARLNNFFPGSDCLAICQYHRQLFSPDVIRGVLLTHPIVVWNSGVYRNPYYISPELILSGEECEREVDNWLENIKRENELLRSLENIKKLYDEFINHSPWIVFLKDFRSRYVIANSRFSELVGTEDITGKTDFDLMDREAAEACLESDRIALRDGESYTEEEVKGRVYGVYKFGFKLPDGRRGVGGFAVDITQRKVYERDIETSRNNFLGIVENSPEPMVIVDLDGKLLYSNPAGRKFFGWPPDYRGGHIGVPLRREIPEIRVLSADGQVRVAEMMVTDTVWEGRKSLLIRLHDITRLREYEISLKRSLREKEVMLREIHHRVKNNLQIISSLLNLQRCSIQDERAADVFTDSVNRVKSMAMIHEKLYQSESLADLPFSEYIIDLVSEIRSNYPEKRISVNYDMEDIHLDINRAIPAGLIVNEAVTNSMKHAFKSGEGELIIRLFSREGMVHVEVEDDGPGLPADFDTDTSGGLGMDLMRNLASQLDGELRIRGDDGVRVSLVFPAQKN</sequence>
<evidence type="ECO:0000313" key="11">
    <source>
        <dbReference type="EMBL" id="ADL59058.1"/>
    </source>
</evidence>
<dbReference type="Pfam" id="PF07568">
    <property type="entry name" value="HisKA_2"/>
    <property type="match status" value="1"/>
</dbReference>
<dbReference type="InterPro" id="IPR003594">
    <property type="entry name" value="HATPase_dom"/>
</dbReference>
<dbReference type="InterPro" id="IPR035965">
    <property type="entry name" value="PAS-like_dom_sf"/>
</dbReference>
<keyword evidence="7" id="KW-0067">ATP-binding</keyword>
<dbReference type="PaxDb" id="79929-MTBMA_c14790"/>
<reference key="1">
    <citation type="submission" date="2009-08" db="EMBL/GenBank/DDBJ databases">
        <title>The genome sequence of Methanothermobacter marburgensis.</title>
        <authorList>
            <person name="Kaster A."/>
            <person name="Seedorf H."/>
            <person name="Goenrich M."/>
            <person name="Wiezer A."/>
            <person name="Liesegang H."/>
            <person name="Thauer R."/>
            <person name="Gottschalk G."/>
        </authorList>
    </citation>
    <scope>NUCLEOTIDE SEQUENCE</scope>
    <source>
        <strain>Marburg</strain>
    </source>
</reference>
<dbReference type="EMBL" id="CP001710">
    <property type="protein sequence ID" value="ADL59058.1"/>
    <property type="molecule type" value="Genomic_DNA"/>
</dbReference>
<evidence type="ECO:0000256" key="1">
    <source>
        <dbReference type="ARBA" id="ARBA00000085"/>
    </source>
</evidence>
<dbReference type="HOGENOM" id="CLU_408063_0_0_2"/>
<dbReference type="PANTHER" id="PTHR41523:SF8">
    <property type="entry name" value="ETHYLENE RESPONSE SENSOR PROTEIN"/>
    <property type="match status" value="1"/>
</dbReference>
<dbReference type="InterPro" id="IPR025847">
    <property type="entry name" value="MEDS_domain"/>
</dbReference>
<dbReference type="GO" id="GO:0006355">
    <property type="term" value="P:regulation of DNA-templated transcription"/>
    <property type="evidence" value="ECO:0007669"/>
    <property type="project" value="InterPro"/>
</dbReference>
<dbReference type="Gene3D" id="3.30.565.10">
    <property type="entry name" value="Histidine kinase-like ATPase, C-terminal domain"/>
    <property type="match status" value="1"/>
</dbReference>
<dbReference type="InterPro" id="IPR005467">
    <property type="entry name" value="His_kinase_dom"/>
</dbReference>
<evidence type="ECO:0000256" key="2">
    <source>
        <dbReference type="ARBA" id="ARBA00012438"/>
    </source>
</evidence>
<dbReference type="InterPro" id="IPR013656">
    <property type="entry name" value="PAS_4"/>
</dbReference>
<keyword evidence="8" id="KW-0175">Coiled coil</keyword>
<evidence type="ECO:0000256" key="8">
    <source>
        <dbReference type="SAM" id="Coils"/>
    </source>
</evidence>
<dbReference type="RefSeq" id="WP_013296269.1">
    <property type="nucleotide sequence ID" value="NC_014408.1"/>
</dbReference>
<protein>
    <recommendedName>
        <fullName evidence="2">histidine kinase</fullName>
        <ecNumber evidence="2">2.7.13.3</ecNumber>
    </recommendedName>
</protein>
<dbReference type="Proteomes" id="UP000000345">
    <property type="component" value="Chromosome"/>
</dbReference>
<dbReference type="GO" id="GO:0004673">
    <property type="term" value="F:protein histidine kinase activity"/>
    <property type="evidence" value="ECO:0007669"/>
    <property type="project" value="UniProtKB-EC"/>
</dbReference>
<keyword evidence="3" id="KW-0597">Phosphoprotein</keyword>
<evidence type="ECO:0000256" key="7">
    <source>
        <dbReference type="ARBA" id="ARBA00022840"/>
    </source>
</evidence>
<dbReference type="NCBIfam" id="TIGR00229">
    <property type="entry name" value="sensory_box"/>
    <property type="match status" value="2"/>
</dbReference>
<dbReference type="InterPro" id="IPR013767">
    <property type="entry name" value="PAS_fold"/>
</dbReference>
<feature type="domain" description="Histidine kinase" evidence="9">
    <location>
        <begin position="471"/>
        <end position="661"/>
    </location>
</feature>
<dbReference type="SUPFAM" id="SSF55874">
    <property type="entry name" value="ATPase domain of HSP90 chaperone/DNA topoisomerase II/histidine kinase"/>
    <property type="match status" value="1"/>
</dbReference>
<dbReference type="InterPro" id="IPR036890">
    <property type="entry name" value="HATPase_C_sf"/>
</dbReference>
<proteinExistence type="predicted"/>
<evidence type="ECO:0000256" key="6">
    <source>
        <dbReference type="ARBA" id="ARBA00022777"/>
    </source>
</evidence>
<evidence type="ECO:0000256" key="4">
    <source>
        <dbReference type="ARBA" id="ARBA00022679"/>
    </source>
</evidence>
<dbReference type="Pfam" id="PF14417">
    <property type="entry name" value="MEDS"/>
    <property type="match status" value="1"/>
</dbReference>
<dbReference type="SMART" id="SM00091">
    <property type="entry name" value="PAS"/>
    <property type="match status" value="2"/>
</dbReference>
<feature type="coiled-coil region" evidence="8">
    <location>
        <begin position="213"/>
        <end position="240"/>
    </location>
</feature>
<evidence type="ECO:0000313" key="12">
    <source>
        <dbReference type="Proteomes" id="UP000000345"/>
    </source>
</evidence>
<dbReference type="KEGG" id="mmg:MTBMA_c14790"/>
<keyword evidence="5" id="KW-0547">Nucleotide-binding</keyword>
<accession>D9PXW0</accession>
<evidence type="ECO:0000259" key="10">
    <source>
        <dbReference type="PROSITE" id="PS50112"/>
    </source>
</evidence>
<dbReference type="STRING" id="79929.MTBMA_c14790"/>
<keyword evidence="6 11" id="KW-0418">Kinase</keyword>
<evidence type="ECO:0000256" key="3">
    <source>
        <dbReference type="ARBA" id="ARBA00022553"/>
    </source>
</evidence>
<dbReference type="OrthoDB" id="82207at2157"/>
<comment type="catalytic activity">
    <reaction evidence="1">
        <text>ATP + protein L-histidine = ADP + protein N-phospho-L-histidine.</text>
        <dbReference type="EC" id="2.7.13.3"/>
    </reaction>
</comment>
<dbReference type="GO" id="GO:0005524">
    <property type="term" value="F:ATP binding"/>
    <property type="evidence" value="ECO:0007669"/>
    <property type="project" value="UniProtKB-KW"/>
</dbReference>
<feature type="domain" description="PAS" evidence="10">
    <location>
        <begin position="357"/>
        <end position="397"/>
    </location>
</feature>
<dbReference type="Pfam" id="PF08448">
    <property type="entry name" value="PAS_4"/>
    <property type="match status" value="1"/>
</dbReference>
<evidence type="ECO:0000256" key="5">
    <source>
        <dbReference type="ARBA" id="ARBA00022741"/>
    </source>
</evidence>
<dbReference type="Pfam" id="PF00989">
    <property type="entry name" value="PAS"/>
    <property type="match status" value="1"/>
</dbReference>
<dbReference type="CDD" id="cd00130">
    <property type="entry name" value="PAS"/>
    <property type="match status" value="1"/>
</dbReference>
<dbReference type="AlphaFoldDB" id="D9PXW0"/>
<dbReference type="PANTHER" id="PTHR41523">
    <property type="entry name" value="TWO-COMPONENT SYSTEM SENSOR PROTEIN"/>
    <property type="match status" value="1"/>
</dbReference>
<dbReference type="SUPFAM" id="SSF55785">
    <property type="entry name" value="PYP-like sensor domain (PAS domain)"/>
    <property type="match status" value="2"/>
</dbReference>
<evidence type="ECO:0000259" key="9">
    <source>
        <dbReference type="PROSITE" id="PS50109"/>
    </source>
</evidence>
<dbReference type="PROSITE" id="PS50112">
    <property type="entry name" value="PAS"/>
    <property type="match status" value="1"/>
</dbReference>
<reference evidence="11 12" key="2">
    <citation type="journal article" date="2010" name="J. Bacteriol.">
        <title>Complete genome sequence of Methanothermobacter marburgensis, a methanoarchaeon model organism.</title>
        <authorList>
            <person name="Liesegang H."/>
            <person name="Kaster A.K."/>
            <person name="Wiezer A."/>
            <person name="Goenrich M."/>
            <person name="Wollherr A."/>
            <person name="Seedorf H."/>
            <person name="Gottschalk G."/>
            <person name="Thauer R.K."/>
        </authorList>
    </citation>
    <scope>NUCLEOTIDE SEQUENCE [LARGE SCALE GENOMIC DNA]</scope>
    <source>
        <strain evidence="12">ATCC BAA-927 / DSM 2133 / JCM 14651 / NBRC 100331 / OCM 82 / Marburg</strain>
    </source>
</reference>
<dbReference type="Gene3D" id="3.30.450.20">
    <property type="entry name" value="PAS domain"/>
    <property type="match status" value="3"/>
</dbReference>
<dbReference type="GeneID" id="77400252"/>
<keyword evidence="12" id="KW-1185">Reference proteome</keyword>
<name>D9PXW0_METTM</name>